<dbReference type="GO" id="GO:0004143">
    <property type="term" value="F:ATP-dependent diacylglycerol kinase activity"/>
    <property type="evidence" value="ECO:0007669"/>
    <property type="project" value="UniProtKB-EC"/>
</dbReference>
<evidence type="ECO:0000256" key="8">
    <source>
        <dbReference type="ARBA" id="ARBA00022490"/>
    </source>
</evidence>
<evidence type="ECO:0000256" key="22">
    <source>
        <dbReference type="ARBA" id="ARBA00060536"/>
    </source>
</evidence>
<evidence type="ECO:0000259" key="26">
    <source>
        <dbReference type="PROSITE" id="PS50146"/>
    </source>
</evidence>
<evidence type="ECO:0000256" key="23">
    <source>
        <dbReference type="PROSITE-ProRule" id="PRU00023"/>
    </source>
</evidence>
<keyword evidence="12 24" id="KW-0418">Kinase</keyword>
<dbReference type="InterPro" id="IPR037607">
    <property type="entry name" value="DGK"/>
</dbReference>
<dbReference type="Gene3D" id="1.25.40.20">
    <property type="entry name" value="Ankyrin repeat-containing domain"/>
    <property type="match status" value="1"/>
</dbReference>
<dbReference type="GO" id="GO:0098978">
    <property type="term" value="C:glutamatergic synapse"/>
    <property type="evidence" value="ECO:0007669"/>
    <property type="project" value="TreeGrafter"/>
</dbReference>
<keyword evidence="28" id="KW-1185">Reference proteome</keyword>
<keyword evidence="13 24" id="KW-0067">ATP-binding</keyword>
<keyword evidence="16" id="KW-0472">Membrane</keyword>
<comment type="pathway">
    <text evidence="22">Glycerolipid metabolism.</text>
</comment>
<dbReference type="PROSITE" id="PS50146">
    <property type="entry name" value="DAGK"/>
    <property type="match status" value="1"/>
</dbReference>
<dbReference type="PANTHER" id="PTHR11255">
    <property type="entry name" value="DIACYLGLYCEROL KINASE"/>
    <property type="match status" value="1"/>
</dbReference>
<evidence type="ECO:0000256" key="24">
    <source>
        <dbReference type="RuleBase" id="RU361128"/>
    </source>
</evidence>
<keyword evidence="18" id="KW-0966">Cell projection</keyword>
<dbReference type="GO" id="GO:0046486">
    <property type="term" value="P:glycerolipid metabolic process"/>
    <property type="evidence" value="ECO:0007669"/>
    <property type="project" value="UniProtKB-UniPathway"/>
</dbReference>
<dbReference type="InterPro" id="IPR056383">
    <property type="entry name" value="DGKI-like_dom"/>
</dbReference>
<dbReference type="InterPro" id="IPR017438">
    <property type="entry name" value="ATP-NAD_kinase_N"/>
</dbReference>
<dbReference type="Pfam" id="PF00781">
    <property type="entry name" value="DAGK_cat"/>
    <property type="match status" value="1"/>
</dbReference>
<dbReference type="PANTHER" id="PTHR11255:SF43">
    <property type="entry name" value="DIACYLGLYCEROL KINASE ZETA"/>
    <property type="match status" value="1"/>
</dbReference>
<keyword evidence="17" id="KW-0539">Nucleus</keyword>
<evidence type="ECO:0000256" key="15">
    <source>
        <dbReference type="ARBA" id="ARBA00023098"/>
    </source>
</evidence>
<dbReference type="SUPFAM" id="SSF111331">
    <property type="entry name" value="NAD kinase/diacylglycerol kinase-like"/>
    <property type="match status" value="1"/>
</dbReference>
<evidence type="ECO:0000256" key="12">
    <source>
        <dbReference type="ARBA" id="ARBA00022777"/>
    </source>
</evidence>
<dbReference type="GO" id="GO:0005634">
    <property type="term" value="C:nucleus"/>
    <property type="evidence" value="ECO:0007669"/>
    <property type="project" value="UniProtKB-SubCell"/>
</dbReference>
<evidence type="ECO:0000256" key="25">
    <source>
        <dbReference type="SAM" id="MobiDB-lite"/>
    </source>
</evidence>
<dbReference type="FunFam" id="2.60.200.40:FF:000002">
    <property type="entry name" value="Diacylglycerol kinase"/>
    <property type="match status" value="1"/>
</dbReference>
<reference evidence="27" key="3">
    <citation type="submission" date="2025-09" db="UniProtKB">
        <authorList>
            <consortium name="Ensembl"/>
        </authorList>
    </citation>
    <scope>IDENTIFICATION</scope>
</reference>
<dbReference type="GO" id="GO:0005829">
    <property type="term" value="C:cytosol"/>
    <property type="evidence" value="ECO:0007669"/>
    <property type="project" value="UniProtKB-SubCell"/>
</dbReference>
<comment type="catalytic activity">
    <reaction evidence="21">
        <text>a 1,2-diacyl-sn-glycerol + ATP = a 1,2-diacyl-sn-glycero-3-phosphate + ADP + H(+)</text>
        <dbReference type="Rhea" id="RHEA:10272"/>
        <dbReference type="ChEBI" id="CHEBI:15378"/>
        <dbReference type="ChEBI" id="CHEBI:17815"/>
        <dbReference type="ChEBI" id="CHEBI:30616"/>
        <dbReference type="ChEBI" id="CHEBI:58608"/>
        <dbReference type="ChEBI" id="CHEBI:456216"/>
        <dbReference type="EC" id="2.7.1.107"/>
    </reaction>
    <physiologicalReaction direction="left-to-right" evidence="21">
        <dbReference type="Rhea" id="RHEA:10273"/>
    </physiologicalReaction>
</comment>
<evidence type="ECO:0000256" key="4">
    <source>
        <dbReference type="ARBA" id="ARBA00004514"/>
    </source>
</evidence>
<dbReference type="InterPro" id="IPR036770">
    <property type="entry name" value="Ankyrin_rpt-contain_sf"/>
</dbReference>
<dbReference type="CDD" id="cd20895">
    <property type="entry name" value="C1_DGKzeta_rpt2"/>
    <property type="match status" value="1"/>
</dbReference>
<keyword evidence="15" id="KW-0443">Lipid metabolism</keyword>
<evidence type="ECO:0000256" key="13">
    <source>
        <dbReference type="ARBA" id="ARBA00022840"/>
    </source>
</evidence>
<evidence type="ECO:0000256" key="2">
    <source>
        <dbReference type="ARBA" id="ARBA00004236"/>
    </source>
</evidence>
<evidence type="ECO:0000256" key="14">
    <source>
        <dbReference type="ARBA" id="ARBA00023043"/>
    </source>
</evidence>
<dbReference type="GO" id="GO:0005524">
    <property type="term" value="F:ATP binding"/>
    <property type="evidence" value="ECO:0007669"/>
    <property type="project" value="UniProtKB-KW"/>
</dbReference>
<dbReference type="PROSITE" id="PS50297">
    <property type="entry name" value="ANK_REP_REGION"/>
    <property type="match status" value="1"/>
</dbReference>
<keyword evidence="9 24" id="KW-0808">Transferase</keyword>
<evidence type="ECO:0000313" key="27">
    <source>
        <dbReference type="Ensembl" id="ENSMMDP00005040065.1"/>
    </source>
</evidence>
<evidence type="ECO:0000256" key="11">
    <source>
        <dbReference type="ARBA" id="ARBA00022741"/>
    </source>
</evidence>
<dbReference type="InterPro" id="IPR047484">
    <property type="entry name" value="C1_DGKzeta_rpt2"/>
</dbReference>
<dbReference type="InterPro" id="IPR000756">
    <property type="entry name" value="Diacylglycerol_kin_accessory"/>
</dbReference>
<dbReference type="InterPro" id="IPR002110">
    <property type="entry name" value="Ankyrin_rpt"/>
</dbReference>
<gene>
    <name evidence="27" type="primary">DGKZ</name>
    <name evidence="27" type="synonym">dgkzb</name>
</gene>
<dbReference type="Proteomes" id="UP000472263">
    <property type="component" value="Chromosome 6"/>
</dbReference>
<dbReference type="GO" id="GO:0005886">
    <property type="term" value="C:plasma membrane"/>
    <property type="evidence" value="ECO:0007669"/>
    <property type="project" value="UniProtKB-SubCell"/>
</dbReference>
<evidence type="ECO:0000256" key="1">
    <source>
        <dbReference type="ARBA" id="ARBA00004123"/>
    </source>
</evidence>
<dbReference type="PROSITE" id="PS50088">
    <property type="entry name" value="ANK_REPEAT"/>
    <property type="match status" value="1"/>
</dbReference>
<evidence type="ECO:0000313" key="28">
    <source>
        <dbReference type="Proteomes" id="UP000472263"/>
    </source>
</evidence>
<comment type="catalytic activity">
    <reaction evidence="20">
        <text>1-octadecanoyl-2-(5Z,8Z,11Z,14Z-eicosatetraenoyl)-sn-glycerol + ATP = 1-octadecanoyl-2-(5Z,8Z,11Z,14Z-eicosatetraenoyl)-sn-glycero-3-phosphate + ADP + H(+)</text>
        <dbReference type="Rhea" id="RHEA:40323"/>
        <dbReference type="ChEBI" id="CHEBI:15378"/>
        <dbReference type="ChEBI" id="CHEBI:30616"/>
        <dbReference type="ChEBI" id="CHEBI:75728"/>
        <dbReference type="ChEBI" id="CHEBI:77091"/>
        <dbReference type="ChEBI" id="CHEBI:456216"/>
    </reaction>
    <physiologicalReaction direction="left-to-right" evidence="20">
        <dbReference type="Rhea" id="RHEA:40324"/>
    </physiologicalReaction>
</comment>
<name>A0A667ZAB0_9TELE</name>
<evidence type="ECO:0000256" key="3">
    <source>
        <dbReference type="ARBA" id="ARBA00004316"/>
    </source>
</evidence>
<evidence type="ECO:0000256" key="19">
    <source>
        <dbReference type="ARBA" id="ARBA00023371"/>
    </source>
</evidence>
<dbReference type="AlphaFoldDB" id="A0A667ZAB0"/>
<feature type="domain" description="DAGKc" evidence="26">
    <location>
        <begin position="222"/>
        <end position="356"/>
    </location>
</feature>
<keyword evidence="8" id="KW-0963">Cytoplasm</keyword>
<dbReference type="UniPathway" id="UPA00230"/>
<proteinExistence type="inferred from homology"/>
<evidence type="ECO:0000256" key="16">
    <source>
        <dbReference type="ARBA" id="ARBA00023136"/>
    </source>
</evidence>
<reference evidence="27" key="1">
    <citation type="submission" date="2019-06" db="EMBL/GenBank/DDBJ databases">
        <authorList>
            <consortium name="Wellcome Sanger Institute Data Sharing"/>
        </authorList>
    </citation>
    <scope>NUCLEOTIDE SEQUENCE [LARGE SCALE GENOMIC DNA]</scope>
</reference>
<dbReference type="SMART" id="SM00046">
    <property type="entry name" value="DAGKc"/>
    <property type="match status" value="1"/>
</dbReference>
<dbReference type="GO" id="GO:0042995">
    <property type="term" value="C:cell projection"/>
    <property type="evidence" value="ECO:0007669"/>
    <property type="project" value="UniProtKB-SubCell"/>
</dbReference>
<comment type="pathway">
    <text evidence="5">Lipid metabolism; glycerolipid metabolism.</text>
</comment>
<sequence length="864" mass="97129">SLGAATKNTSLGLCPSLDNAQFGDHIWFETSGSGDFCYVGEQYCIAKTLQKSVARRKCAGCKISVHTMCMEQLEKINFRCKPSFREPGSRAVRESNVVRHHWVHRRRQTGKCRQCGKGFQQKFSFHSKEIVAISCSWCKQAYHNKVTCFMLQQIEECCSLGAHAAVIVPPTWIIRVRRLQSSLKSSKKKKRTSLKCSKSSKKGTEIQDGRWKPFLVKPLPSQLMKPLLVFVNPKSGGNQGAKIIQSFMWYLNPRQVFDLTKGGPREGLELYAKVPNLRILACGGDGTVGWVLSVLDQLKLRPQPPVAILPLGTGNDLARTLNWGGGYTDEPVTKILSHVEDGNIVQLDRWNLQVEPNPEARPEERDEHQTDKLPIDVFNNYFSLGFDAHVTLGFHESREANPEKFNSRFRNKMFYAGTAFSDFLSGSSKDLAKHIKVVCDGTDLTAKVQEMKLQCLLFLNIPRYCAGTMPWGHPSEHHDFEPQRHDDGCIEVIGFTMTSLATLQVGGHGERLHQCKEVTLTTYKSIPMQVDGEPCKLAPSIIHISLRNQANMVQKAKRRISMPHLNDQQPVPEKLQIRVNRISMAAYEALHYDKDQLKEASTPLGVIIVPGDSDLETCRSHIERLQDNLDQLIEGACLSSQKLSPKWCFLDCTTADRFYRIDRAQEHLNYVTEISQEELYILDPELVLKETVGTSPGMPDLFAFPCSPSSPSSSTTAHISPGYNGKRDVSEASVPLCCISFCCRAKMSRSGDGRLFKDSADGLFLHVCFTLMLCSTDTRIFLWLTIHCVFVPRGETALHKAATSCQRTICHILVEAGASLMKTDLQGETPKQRAEKAEDQELAEYLENRQHYQMIQREDQETAV</sequence>
<evidence type="ECO:0000256" key="18">
    <source>
        <dbReference type="ARBA" id="ARBA00023273"/>
    </source>
</evidence>
<evidence type="ECO:0000256" key="17">
    <source>
        <dbReference type="ARBA" id="ARBA00023242"/>
    </source>
</evidence>
<evidence type="ECO:0000256" key="6">
    <source>
        <dbReference type="ARBA" id="ARBA00009280"/>
    </source>
</evidence>
<dbReference type="Pfam" id="PF23578">
    <property type="entry name" value="DGKI"/>
    <property type="match status" value="1"/>
</dbReference>
<dbReference type="InterPro" id="IPR001206">
    <property type="entry name" value="Diacylglycerol_kinase_cat_dom"/>
</dbReference>
<evidence type="ECO:0000256" key="7">
    <source>
        <dbReference type="ARBA" id="ARBA00022475"/>
    </source>
</evidence>
<evidence type="ECO:0000256" key="20">
    <source>
        <dbReference type="ARBA" id="ARBA00023400"/>
    </source>
</evidence>
<accession>A0A667ZAB0</accession>
<dbReference type="SMART" id="SM00109">
    <property type="entry name" value="C1"/>
    <property type="match status" value="2"/>
</dbReference>
<keyword evidence="14 23" id="KW-0040">ANK repeat</keyword>
<evidence type="ECO:0000256" key="10">
    <source>
        <dbReference type="ARBA" id="ARBA00022737"/>
    </source>
</evidence>
<keyword evidence="7" id="KW-1003">Cell membrane</keyword>
<dbReference type="InterPro" id="IPR002219">
    <property type="entry name" value="PKC_DAG/PE"/>
</dbReference>
<dbReference type="FunFam" id="3.40.50.10330:FF:000002">
    <property type="entry name" value="Diacylglycerol kinase"/>
    <property type="match status" value="1"/>
</dbReference>
<feature type="region of interest" description="Disordered" evidence="25">
    <location>
        <begin position="184"/>
        <end position="205"/>
    </location>
</feature>
<evidence type="ECO:0000256" key="5">
    <source>
        <dbReference type="ARBA" id="ARBA00005175"/>
    </source>
</evidence>
<dbReference type="GeneTree" id="ENSGT00940000156152"/>
<dbReference type="GO" id="GO:0007200">
    <property type="term" value="P:phospholipase C-activating G protein-coupled receptor signaling pathway"/>
    <property type="evidence" value="ECO:0007669"/>
    <property type="project" value="InterPro"/>
</dbReference>
<comment type="similarity">
    <text evidence="6 24">Belongs to the eukaryotic diacylglycerol kinase family.</text>
</comment>
<dbReference type="Gene3D" id="3.40.50.10330">
    <property type="entry name" value="Probable inorganic polyphosphate/atp-NAD kinase, domain 1"/>
    <property type="match status" value="1"/>
</dbReference>
<feature type="repeat" description="ANK" evidence="23">
    <location>
        <begin position="793"/>
        <end position="825"/>
    </location>
</feature>
<comment type="catalytic activity">
    <reaction evidence="19">
        <text>1,2-di-(9Z-octadecenoyl)-sn-glycerol + ATP = 1,2-di-(9Z-octadecenoyl)-sn-glycero-3-phosphate + ADP + H(+)</text>
        <dbReference type="Rhea" id="RHEA:40327"/>
        <dbReference type="ChEBI" id="CHEBI:15378"/>
        <dbReference type="ChEBI" id="CHEBI:30616"/>
        <dbReference type="ChEBI" id="CHEBI:52333"/>
        <dbReference type="ChEBI" id="CHEBI:74546"/>
        <dbReference type="ChEBI" id="CHEBI:456216"/>
    </reaction>
    <physiologicalReaction direction="left-to-right" evidence="19">
        <dbReference type="Rhea" id="RHEA:40328"/>
    </physiologicalReaction>
</comment>
<keyword evidence="11 24" id="KW-0547">Nucleotide-binding</keyword>
<dbReference type="SMART" id="SM00045">
    <property type="entry name" value="DAGKa"/>
    <property type="match status" value="1"/>
</dbReference>
<keyword evidence="10" id="KW-0677">Repeat</keyword>
<evidence type="ECO:0000256" key="21">
    <source>
        <dbReference type="ARBA" id="ARBA00023411"/>
    </source>
</evidence>
<dbReference type="Pfam" id="PF00609">
    <property type="entry name" value="DAGK_acc"/>
    <property type="match status" value="1"/>
</dbReference>
<feature type="compositionally biased region" description="Basic residues" evidence="25">
    <location>
        <begin position="185"/>
        <end position="201"/>
    </location>
</feature>
<evidence type="ECO:0000256" key="9">
    <source>
        <dbReference type="ARBA" id="ARBA00022679"/>
    </source>
</evidence>
<comment type="subcellular location">
    <subcellularLocation>
        <location evidence="2">Cell membrane</location>
    </subcellularLocation>
    <subcellularLocation>
        <location evidence="3">Cell projection</location>
    </subcellularLocation>
    <subcellularLocation>
        <location evidence="4">Cytoplasm</location>
        <location evidence="4">Cytosol</location>
    </subcellularLocation>
    <subcellularLocation>
        <location evidence="1">Nucleus</location>
    </subcellularLocation>
</comment>
<reference evidence="27" key="2">
    <citation type="submission" date="2025-08" db="UniProtKB">
        <authorList>
            <consortium name="Ensembl"/>
        </authorList>
    </citation>
    <scope>IDENTIFICATION</scope>
</reference>
<dbReference type="SUPFAM" id="SSF48403">
    <property type="entry name" value="Ankyrin repeat"/>
    <property type="match status" value="1"/>
</dbReference>
<dbReference type="InterPro" id="IPR016064">
    <property type="entry name" value="NAD/diacylglycerol_kinase_sf"/>
</dbReference>
<organism evidence="27 28">
    <name type="scientific">Myripristis murdjan</name>
    <name type="common">pinecone soldierfish</name>
    <dbReference type="NCBI Taxonomy" id="586833"/>
    <lineage>
        <taxon>Eukaryota</taxon>
        <taxon>Metazoa</taxon>
        <taxon>Chordata</taxon>
        <taxon>Craniata</taxon>
        <taxon>Vertebrata</taxon>
        <taxon>Euteleostomi</taxon>
        <taxon>Actinopterygii</taxon>
        <taxon>Neopterygii</taxon>
        <taxon>Teleostei</taxon>
        <taxon>Neoteleostei</taxon>
        <taxon>Acanthomorphata</taxon>
        <taxon>Holocentriformes</taxon>
        <taxon>Holocentridae</taxon>
        <taxon>Myripristis</taxon>
    </lineage>
</organism>
<dbReference type="Gene3D" id="2.60.200.40">
    <property type="match status" value="1"/>
</dbReference>
<dbReference type="EC" id="2.7.1.107" evidence="24"/>
<protein>
    <recommendedName>
        <fullName evidence="24">Diacylglycerol kinase</fullName>
        <shortName evidence="24">DAG kinase</shortName>
        <ecNumber evidence="24">2.7.1.107</ecNumber>
    </recommendedName>
</protein>
<dbReference type="Ensembl" id="ENSMMDT00005040893.1">
    <property type="protein sequence ID" value="ENSMMDP00005040065.1"/>
    <property type="gene ID" value="ENSMMDG00005010818.1"/>
</dbReference>